<dbReference type="EMBL" id="JBHSAV010000016">
    <property type="protein sequence ID" value="MFC3975710.1"/>
    <property type="molecule type" value="Genomic_DNA"/>
</dbReference>
<proteinExistence type="predicted"/>
<dbReference type="PANTHER" id="PTHR12526:SF627">
    <property type="entry name" value="D-RHAMNOSYLTRANSFERASE WBPZ"/>
    <property type="match status" value="1"/>
</dbReference>
<dbReference type="EC" id="2.4.-.-" evidence="2"/>
<evidence type="ECO:0000313" key="2">
    <source>
        <dbReference type="EMBL" id="MFC3975710.1"/>
    </source>
</evidence>
<dbReference type="GO" id="GO:0016757">
    <property type="term" value="F:glycosyltransferase activity"/>
    <property type="evidence" value="ECO:0007669"/>
    <property type="project" value="UniProtKB-KW"/>
</dbReference>
<reference evidence="3" key="1">
    <citation type="journal article" date="2019" name="Int. J. Syst. Evol. Microbiol.">
        <title>The Global Catalogue of Microorganisms (GCM) 10K type strain sequencing project: providing services to taxonomists for standard genome sequencing and annotation.</title>
        <authorList>
            <consortium name="The Broad Institute Genomics Platform"/>
            <consortium name="The Broad Institute Genome Sequencing Center for Infectious Disease"/>
            <person name="Wu L."/>
            <person name="Ma J."/>
        </authorList>
    </citation>
    <scope>NUCLEOTIDE SEQUENCE [LARGE SCALE GENOMIC DNA]</scope>
    <source>
        <strain evidence="3">CECT 8551</strain>
    </source>
</reference>
<keyword evidence="2" id="KW-0808">Transferase</keyword>
<dbReference type="SUPFAM" id="SSF53756">
    <property type="entry name" value="UDP-Glycosyltransferase/glycogen phosphorylase"/>
    <property type="match status" value="1"/>
</dbReference>
<feature type="domain" description="Glycosyl transferase family 1" evidence="1">
    <location>
        <begin position="183"/>
        <end position="342"/>
    </location>
</feature>
<dbReference type="Pfam" id="PF00534">
    <property type="entry name" value="Glycos_transf_1"/>
    <property type="match status" value="1"/>
</dbReference>
<evidence type="ECO:0000313" key="3">
    <source>
        <dbReference type="Proteomes" id="UP001595766"/>
    </source>
</evidence>
<keyword evidence="2" id="KW-0328">Glycosyltransferase</keyword>
<protein>
    <submittedName>
        <fullName evidence="2">Glycosyltransferase family 4 protein</fullName>
        <ecNumber evidence="2">2.4.-.-</ecNumber>
    </submittedName>
</protein>
<organism evidence="2 3">
    <name type="scientific">Belliella kenyensis</name>
    <dbReference type="NCBI Taxonomy" id="1472724"/>
    <lineage>
        <taxon>Bacteria</taxon>
        <taxon>Pseudomonadati</taxon>
        <taxon>Bacteroidota</taxon>
        <taxon>Cytophagia</taxon>
        <taxon>Cytophagales</taxon>
        <taxon>Cyclobacteriaceae</taxon>
        <taxon>Belliella</taxon>
    </lineage>
</organism>
<dbReference type="Proteomes" id="UP001595766">
    <property type="component" value="Unassembled WGS sequence"/>
</dbReference>
<sequence length="366" mass="41291">MKNSKPKILFILHVPPPVHGAAMMGKFLQDSSLINDTYECSFVNLSTSEKLNEIGQGGFNKVMRYFKLVYRVVHKAIKDKPNLIYMTPTSKGVGFYKDAFIALVLKLLGNNLVYHFHNKGVALNQHKLFDNFLYKLTFRNAKAILLSARLIFDIKKYFAKEDIFICPNGIPIIDFSPSEIENKPHMNILFLSNLLVSKGVYVLLEACQILKQLNLPFRCEMVGAEGDISAASLQEKISELNLHEQVVYLGKKYGEEKYALFSKSDIFVLPTYDEAFPLVLLEAMQFALPIVSSDVGGIGDMVTSHQNGFVTQPGDAQKVAEHLAFLIGDENEARRMGKNGREKFFASYTLEKFEQSMNSIFSDLTK</sequence>
<gene>
    <name evidence="2" type="ORF">ACFOUP_04940</name>
</gene>
<dbReference type="RefSeq" id="WP_241295887.1">
    <property type="nucleotide sequence ID" value="NZ_JAKZGR010000011.1"/>
</dbReference>
<evidence type="ECO:0000259" key="1">
    <source>
        <dbReference type="Pfam" id="PF00534"/>
    </source>
</evidence>
<accession>A0ABV8EJK7</accession>
<dbReference type="Gene3D" id="3.40.50.2000">
    <property type="entry name" value="Glycogen Phosphorylase B"/>
    <property type="match status" value="2"/>
</dbReference>
<keyword evidence="3" id="KW-1185">Reference proteome</keyword>
<name>A0ABV8EJK7_9BACT</name>
<dbReference type="CDD" id="cd03801">
    <property type="entry name" value="GT4_PimA-like"/>
    <property type="match status" value="1"/>
</dbReference>
<comment type="caution">
    <text evidence="2">The sequence shown here is derived from an EMBL/GenBank/DDBJ whole genome shotgun (WGS) entry which is preliminary data.</text>
</comment>
<dbReference type="InterPro" id="IPR001296">
    <property type="entry name" value="Glyco_trans_1"/>
</dbReference>
<dbReference type="PANTHER" id="PTHR12526">
    <property type="entry name" value="GLYCOSYLTRANSFERASE"/>
    <property type="match status" value="1"/>
</dbReference>